<feature type="domain" description="HDOD" evidence="1">
    <location>
        <begin position="27"/>
        <end position="223"/>
    </location>
</feature>
<protein>
    <submittedName>
        <fullName evidence="2">HDOD domain-containing protein</fullName>
    </submittedName>
</protein>
<organism evidence="2 3">
    <name type="scientific">Burkholderia gladioli</name>
    <name type="common">Pseudomonas marginata</name>
    <name type="synonym">Phytomonas marginata</name>
    <dbReference type="NCBI Taxonomy" id="28095"/>
    <lineage>
        <taxon>Bacteria</taxon>
        <taxon>Pseudomonadati</taxon>
        <taxon>Pseudomonadota</taxon>
        <taxon>Betaproteobacteria</taxon>
        <taxon>Burkholderiales</taxon>
        <taxon>Burkholderiaceae</taxon>
        <taxon>Burkholderia</taxon>
    </lineage>
</organism>
<dbReference type="Proteomes" id="UP000220629">
    <property type="component" value="Unassembled WGS sequence"/>
</dbReference>
<dbReference type="PROSITE" id="PS51833">
    <property type="entry name" value="HDOD"/>
    <property type="match status" value="1"/>
</dbReference>
<evidence type="ECO:0000313" key="3">
    <source>
        <dbReference type="Proteomes" id="UP000220629"/>
    </source>
</evidence>
<name>A0A2A7S6C8_BURGA</name>
<dbReference type="Gene3D" id="1.10.3210.10">
    <property type="entry name" value="Hypothetical protein af1432"/>
    <property type="match status" value="1"/>
</dbReference>
<dbReference type="SUPFAM" id="SSF109604">
    <property type="entry name" value="HD-domain/PDEase-like"/>
    <property type="match status" value="1"/>
</dbReference>
<dbReference type="InterPro" id="IPR052340">
    <property type="entry name" value="RNase_Y/CdgJ"/>
</dbReference>
<sequence length="489" mass="53401">MTTYTEHLPKAALLDKLWARMNDRGDFPMLSDSLRATMAAIDNDNLDFTALVGVVLSDFALTQKVIRLANSAMYIAFGGNITTVTRALMVLGMDAVGHLVVGLKLVDHFHQGASQRIDAKLELNRALLSGCVARSLTEDAELRAGEEAIVCTLMRQVGKLLVVFYLDSEWDAIRRRAAELGGNDAAACVDVLGVGFDEIGREAALRWRLPESIRAGIAPFDPADETSAESIQWLRAVSDCSTEVAAVMTTPGLSAGQRDTRLLALAQRFAATLEIEPDELVRIARELAHDEASDTVLREIVALRANAAALERAAAEPQATLDTGLADLRALPTENQQEHVLALASESVLAGLALSRTIMFVRDADGVFSARLGFGFGVEAALPRMRFHETFEPDVFHLAISNSVGIFIEDAHEPKMRRRLPAWYRDALPDVHGFVLLPVRSGDHCAALLYGDWSGPQRTQRIAHREMAVLNNIGAELSRFFSLRDGEAH</sequence>
<dbReference type="PANTHER" id="PTHR33525">
    <property type="match status" value="1"/>
</dbReference>
<dbReference type="EMBL" id="PDDY01000004">
    <property type="protein sequence ID" value="PEH39131.1"/>
    <property type="molecule type" value="Genomic_DNA"/>
</dbReference>
<dbReference type="AlphaFoldDB" id="A0A2A7S6C8"/>
<reference evidence="3" key="1">
    <citation type="submission" date="2017-09" db="EMBL/GenBank/DDBJ databases">
        <title>FDA dAtabase for Regulatory Grade micrObial Sequences (FDA-ARGOS): Supporting development and validation of Infectious Disease Dx tests.</title>
        <authorList>
            <person name="Minogue T."/>
            <person name="Wolcott M."/>
            <person name="Wasieloski L."/>
            <person name="Aguilar W."/>
            <person name="Moore D."/>
            <person name="Tallon L."/>
            <person name="Sadzewicz L."/>
            <person name="Ott S."/>
            <person name="Zhao X."/>
            <person name="Nagaraj S."/>
            <person name="Vavikolanu K."/>
            <person name="Aluvathingal J."/>
            <person name="Nadendla S."/>
            <person name="Sichtig H."/>
        </authorList>
    </citation>
    <scope>NUCLEOTIDE SEQUENCE [LARGE SCALE GENOMIC DNA]</scope>
    <source>
        <strain evidence="3">FDAARGOS_390</strain>
    </source>
</reference>
<comment type="caution">
    <text evidence="2">The sequence shown here is derived from an EMBL/GenBank/DDBJ whole genome shotgun (WGS) entry which is preliminary data.</text>
</comment>
<dbReference type="PANTHER" id="PTHR33525:SF3">
    <property type="entry name" value="RIBONUCLEASE Y"/>
    <property type="match status" value="1"/>
</dbReference>
<dbReference type="InterPro" id="IPR013976">
    <property type="entry name" value="HDOD"/>
</dbReference>
<evidence type="ECO:0000313" key="2">
    <source>
        <dbReference type="EMBL" id="PEH39131.1"/>
    </source>
</evidence>
<dbReference type="Pfam" id="PF08668">
    <property type="entry name" value="HDOD"/>
    <property type="match status" value="1"/>
</dbReference>
<dbReference type="RefSeq" id="WP_096749452.1">
    <property type="nucleotide sequence ID" value="NZ_CADEPO010000004.1"/>
</dbReference>
<evidence type="ECO:0000259" key="1">
    <source>
        <dbReference type="PROSITE" id="PS51833"/>
    </source>
</evidence>
<accession>A0A2A7S6C8</accession>
<gene>
    <name evidence="2" type="ORF">CRM94_33005</name>
</gene>
<proteinExistence type="predicted"/>